<dbReference type="SUPFAM" id="SSF101473">
    <property type="entry name" value="DhaL-like"/>
    <property type="match status" value="1"/>
</dbReference>
<comment type="catalytic activity">
    <reaction evidence="10">
        <text>D-glyceraldehyde + ATP = D-glyceraldehyde 3-phosphate + ADP + H(+)</text>
        <dbReference type="Rhea" id="RHEA:13941"/>
        <dbReference type="ChEBI" id="CHEBI:15378"/>
        <dbReference type="ChEBI" id="CHEBI:17378"/>
        <dbReference type="ChEBI" id="CHEBI:30616"/>
        <dbReference type="ChEBI" id="CHEBI:59776"/>
        <dbReference type="ChEBI" id="CHEBI:456216"/>
        <dbReference type="EC" id="2.7.1.28"/>
    </reaction>
</comment>
<evidence type="ECO:0000256" key="6">
    <source>
        <dbReference type="ARBA" id="ARBA00022777"/>
    </source>
</evidence>
<comment type="catalytic activity">
    <reaction evidence="11">
        <text>dihydroxyacetone + ATP = dihydroxyacetone phosphate + ADP + H(+)</text>
        <dbReference type="Rhea" id="RHEA:15773"/>
        <dbReference type="ChEBI" id="CHEBI:15378"/>
        <dbReference type="ChEBI" id="CHEBI:16016"/>
        <dbReference type="ChEBI" id="CHEBI:30616"/>
        <dbReference type="ChEBI" id="CHEBI:57642"/>
        <dbReference type="ChEBI" id="CHEBI:456216"/>
        <dbReference type="EC" id="2.7.1.29"/>
    </reaction>
</comment>
<dbReference type="InterPro" id="IPR050861">
    <property type="entry name" value="Dihydroxyacetone_Kinase"/>
</dbReference>
<feature type="region of interest" description="Disordered" evidence="14">
    <location>
        <begin position="666"/>
        <end position="690"/>
    </location>
</feature>
<evidence type="ECO:0000313" key="17">
    <source>
        <dbReference type="EMBL" id="TDZ23780.1"/>
    </source>
</evidence>
<feature type="binding site" evidence="13">
    <location>
        <position position="130"/>
    </location>
    <ligand>
        <name>substrate</name>
    </ligand>
</feature>
<dbReference type="PANTHER" id="PTHR28629">
    <property type="entry name" value="TRIOKINASE/FMN CYCLASE"/>
    <property type="match status" value="1"/>
</dbReference>
<dbReference type="Pfam" id="PF04082">
    <property type="entry name" value="Fungal_trans"/>
    <property type="match status" value="1"/>
</dbReference>
<evidence type="ECO:0000259" key="16">
    <source>
        <dbReference type="PROSITE" id="PS51481"/>
    </source>
</evidence>
<evidence type="ECO:0000256" key="3">
    <source>
        <dbReference type="ARBA" id="ARBA00008757"/>
    </source>
</evidence>
<dbReference type="FunFam" id="3.30.1180.20:FF:000001">
    <property type="entry name" value="Dihydroxyacetone kinase 1"/>
    <property type="match status" value="1"/>
</dbReference>
<evidence type="ECO:0000256" key="10">
    <source>
        <dbReference type="ARBA" id="ARBA00047974"/>
    </source>
</evidence>
<dbReference type="InterPro" id="IPR036117">
    <property type="entry name" value="DhaL_dom_sf"/>
</dbReference>
<dbReference type="GO" id="GO:0004371">
    <property type="term" value="F:glycerone kinase activity"/>
    <property type="evidence" value="ECO:0007669"/>
    <property type="project" value="UniProtKB-EC"/>
</dbReference>
<dbReference type="CDD" id="cd12148">
    <property type="entry name" value="fungal_TF_MHR"/>
    <property type="match status" value="1"/>
</dbReference>
<dbReference type="SUPFAM" id="SSF82549">
    <property type="entry name" value="DAK1/DegV-like"/>
    <property type="match status" value="1"/>
</dbReference>
<keyword evidence="18" id="KW-1185">Reference proteome</keyword>
<dbReference type="SMART" id="SM00906">
    <property type="entry name" value="Fungal_trans"/>
    <property type="match status" value="1"/>
</dbReference>
<accession>A0A484G121</accession>
<organism evidence="17 18">
    <name type="scientific">Colletotrichum orbiculare (strain 104-T / ATCC 96160 / CBS 514.97 / LARS 414 / MAFF 240422)</name>
    <name type="common">Cucumber anthracnose fungus</name>
    <name type="synonym">Colletotrichum lagenarium</name>
    <dbReference type="NCBI Taxonomy" id="1213857"/>
    <lineage>
        <taxon>Eukaryota</taxon>
        <taxon>Fungi</taxon>
        <taxon>Dikarya</taxon>
        <taxon>Ascomycota</taxon>
        <taxon>Pezizomycotina</taxon>
        <taxon>Sordariomycetes</taxon>
        <taxon>Hypocreomycetidae</taxon>
        <taxon>Glomerellales</taxon>
        <taxon>Glomerellaceae</taxon>
        <taxon>Colletotrichum</taxon>
        <taxon>Colletotrichum orbiculare species complex</taxon>
    </lineage>
</organism>
<evidence type="ECO:0000256" key="13">
    <source>
        <dbReference type="PIRSR" id="PIRSR612734-2"/>
    </source>
</evidence>
<evidence type="ECO:0000256" key="2">
    <source>
        <dbReference type="ARBA" id="ARBA00004778"/>
    </source>
</evidence>
<evidence type="ECO:0000256" key="14">
    <source>
        <dbReference type="SAM" id="MobiDB-lite"/>
    </source>
</evidence>
<keyword evidence="7" id="KW-0319">Glycerol metabolism</keyword>
<dbReference type="InterPro" id="IPR004007">
    <property type="entry name" value="DhaL_dom"/>
</dbReference>
<evidence type="ECO:0000313" key="18">
    <source>
        <dbReference type="Proteomes" id="UP000014480"/>
    </source>
</evidence>
<evidence type="ECO:0000256" key="7">
    <source>
        <dbReference type="ARBA" id="ARBA00022798"/>
    </source>
</evidence>
<dbReference type="FunFam" id="3.40.50.10440:FF:000001">
    <property type="entry name" value="Dihydroxyacetone kinase, DhaK subunit"/>
    <property type="match status" value="1"/>
</dbReference>
<evidence type="ECO:0000256" key="9">
    <source>
        <dbReference type="ARBA" id="ARBA00023242"/>
    </source>
</evidence>
<keyword evidence="6 17" id="KW-0418">Kinase</keyword>
<dbReference type="UniPathway" id="UPA00617">
    <property type="reaction ID" value="UER00669"/>
</dbReference>
<dbReference type="InterPro" id="IPR007219">
    <property type="entry name" value="XnlR_reg_dom"/>
</dbReference>
<gene>
    <name evidence="17" type="primary">DAK-1</name>
    <name evidence="17" type="ORF">Cob_v003494</name>
</gene>
<dbReference type="Gene3D" id="3.30.1180.20">
    <property type="entry name" value="Dihydroxyacetone kinase, domain 2"/>
    <property type="match status" value="1"/>
</dbReference>
<dbReference type="GO" id="GO:0006351">
    <property type="term" value="P:DNA-templated transcription"/>
    <property type="evidence" value="ECO:0007669"/>
    <property type="project" value="InterPro"/>
</dbReference>
<dbReference type="GO" id="GO:0019588">
    <property type="term" value="P:anaerobic glycerol catabolic process"/>
    <property type="evidence" value="ECO:0007669"/>
    <property type="project" value="UniProtKB-UniPathway"/>
</dbReference>
<dbReference type="GO" id="GO:0005524">
    <property type="term" value="F:ATP binding"/>
    <property type="evidence" value="ECO:0007669"/>
    <property type="project" value="UniProtKB-KW"/>
</dbReference>
<dbReference type="PROSITE" id="PS51481">
    <property type="entry name" value="DHAK"/>
    <property type="match status" value="1"/>
</dbReference>
<protein>
    <submittedName>
        <fullName evidence="17">Dihydroxyacetone kinase</fullName>
    </submittedName>
</protein>
<evidence type="ECO:0000256" key="1">
    <source>
        <dbReference type="ARBA" id="ARBA00003264"/>
    </source>
</evidence>
<evidence type="ECO:0000256" key="12">
    <source>
        <dbReference type="PIRSR" id="PIRSR612734-1"/>
    </source>
</evidence>
<keyword evidence="5" id="KW-0547">Nucleotide-binding</keyword>
<dbReference type="Gene3D" id="1.25.40.340">
    <property type="match status" value="1"/>
</dbReference>
<keyword evidence="4" id="KW-0808">Transferase</keyword>
<dbReference type="STRING" id="1213857.A0A484G121"/>
<dbReference type="NCBIfam" id="TIGR02361">
    <property type="entry name" value="dak_ATP"/>
    <property type="match status" value="1"/>
</dbReference>
<dbReference type="GO" id="GO:0008270">
    <property type="term" value="F:zinc ion binding"/>
    <property type="evidence" value="ECO:0007669"/>
    <property type="project" value="InterPro"/>
</dbReference>
<evidence type="ECO:0000259" key="15">
    <source>
        <dbReference type="PROSITE" id="PS51480"/>
    </source>
</evidence>
<dbReference type="Pfam" id="PF02734">
    <property type="entry name" value="Dak2"/>
    <property type="match status" value="1"/>
</dbReference>
<comment type="function">
    <text evidence="1">Catalyzes both the phosphorylation of dihydroxyacetone and of glyceraldehyde.</text>
</comment>
<feature type="active site" description="Tele-hemiaminal-histidine intermediate" evidence="12">
    <location>
        <position position="240"/>
    </location>
</feature>
<comment type="caution">
    <text evidence="17">The sequence shown here is derived from an EMBL/GenBank/DDBJ whole genome shotgun (WGS) entry which is preliminary data.</text>
</comment>
<evidence type="ECO:0000256" key="4">
    <source>
        <dbReference type="ARBA" id="ARBA00022679"/>
    </source>
</evidence>
<dbReference type="Gene3D" id="3.40.50.10440">
    <property type="entry name" value="Dihydroxyacetone kinase, domain 1"/>
    <property type="match status" value="1"/>
</dbReference>
<comment type="pathway">
    <text evidence="2">Polyol metabolism; glycerol fermentation; glycerone phosphate from glycerol (oxidative route): step 2/2.</text>
</comment>
<evidence type="ECO:0000256" key="8">
    <source>
        <dbReference type="ARBA" id="ARBA00022840"/>
    </source>
</evidence>
<name>A0A484G121_COLOR</name>
<dbReference type="PANTHER" id="PTHR28629:SF4">
    <property type="entry name" value="TRIOKINASE_FMN CYCLASE"/>
    <property type="match status" value="1"/>
</dbReference>
<feature type="compositionally biased region" description="Polar residues" evidence="14">
    <location>
        <begin position="747"/>
        <end position="756"/>
    </location>
</feature>
<dbReference type="GO" id="GO:0005829">
    <property type="term" value="C:cytosol"/>
    <property type="evidence" value="ECO:0007669"/>
    <property type="project" value="TreeGrafter"/>
</dbReference>
<keyword evidence="8" id="KW-0067">ATP-binding</keyword>
<dbReference type="Pfam" id="PF02733">
    <property type="entry name" value="Dak1"/>
    <property type="match status" value="1"/>
</dbReference>
<dbReference type="GO" id="GO:0050354">
    <property type="term" value="F:triokinase activity"/>
    <property type="evidence" value="ECO:0007669"/>
    <property type="project" value="UniProtKB-EC"/>
</dbReference>
<dbReference type="EMBL" id="AMCV02000005">
    <property type="protein sequence ID" value="TDZ23780.1"/>
    <property type="molecule type" value="Genomic_DNA"/>
</dbReference>
<dbReference type="InterPro" id="IPR004006">
    <property type="entry name" value="DhaK_dom"/>
</dbReference>
<sequence>MGEAAPYMYEPLIRTLTRQDPVPMHIFPSSDGLVDKSLRGFISYNPSLSLDVNNRVVFDTTYDRSKISIISGGGSGHEPAWAGYVGSNMLAASVSGDIFASPSAKQILSAVEAVPSDVGSILVITNYTGDCLHFGLAAEKARSRGHSTRMIICGDDVSVGKKAGSLVGRRGLAGQVCVLKVVGGAAAAGAGTLDDVHRLGVAVENQIVSIASTLDHCHVPGRTDHARMGEDEIEVGTGPHNEPGYNKVSPAPTPEALVDQLLGYCLDPDDADRSYVEFQPGDETVLLVSNFGGISYLEMGALVDELLQQLDSKWDMRPVRVFSGQLETSLNAPAFSVSVVNITAASRNCSFSADQIKRFLDVRTNTHWESMAGHQTVRRERSQQLVRRPAQEAKTIDPSQDVRMDPAILQSMLRAACEAVIEAEPDLTRWDMIMGDGDCGETLKTGASHLLSALERKGIADEGSIVGVLHELEDIVESRMGGTLGGILGIFFVSLCNAVKANAALARSRGGVLSVWTPALASALEHLGHYTPAKVGDRTILDVLIPFVDGIRKGGFEGAVEAAVRGAEFTREAKAKLGRATYVGAGSESGGSRCPDPGAWGAMVAIRVSPHDPPRGGPLVQFPRSGQREVRKKERHPFTCWRYLVHQCVVTYPFLAHRDQRARRNKKEKCEVRHGEDKRSHRRASEPKALHQRMRALEEFVRNAAGRDGHITGGLDTEDFPGSLTQTAGKTSREDARHQARCAFPSPASSSGSTAHGRTPSAFHQEVNAWSSTPRAEPTPTSFRSLSFSSENIPEYDMMHQSFPPVFEEAIPEETDVDDCNYLSFDELFPYSRPLDVVQQPDAVGRSNEPCPADTEPEPEPIVAHLLHLFWEWQSSHLLAVDHRLFTSHRKSWDENGGVGDRNFYSPSLLYAMLSLASMTSPDKGVTALVLGCRYGAVTGSSLGAVYNGIALRLARSLGLHQDCSKLVSSGKMHVELAELRKRVFWACHFQDNLLSAYSGHPTSFLEWDITVSVPDPPDMVLGGGSGELSTALSHVTSTLTQRELRQEVGELDGALRHWYASLPEALTWSREKSNANKPQTLVLQMTFFHVVMLLHRPFAQLSHDPATLQSTASIDSSSIAKSAAESHTRLALEYSRSYNIRQAPPSIIHSVFLAGTTHLASFHTTVETSQQKLVRSCRDLLAAMKSSYSIADKACLAEYMPPMSEVDALLRMGEDGAQRPGSSTPEASDALGHLDMGASSNGCALFGHGMPWLSDTQLFNAQLFDAINSNDFLMP</sequence>
<evidence type="ECO:0000256" key="11">
    <source>
        <dbReference type="ARBA" id="ARBA00048898"/>
    </source>
</evidence>
<dbReference type="PROSITE" id="PS51480">
    <property type="entry name" value="DHAL"/>
    <property type="match status" value="1"/>
</dbReference>
<dbReference type="SMART" id="SM01120">
    <property type="entry name" value="Dak2"/>
    <property type="match status" value="1"/>
</dbReference>
<comment type="similarity">
    <text evidence="3">Belongs to the dihydroxyacetone kinase (DAK) family.</text>
</comment>
<feature type="compositionally biased region" description="Polar residues" evidence="14">
    <location>
        <begin position="768"/>
        <end position="787"/>
    </location>
</feature>
<keyword evidence="9" id="KW-0539">Nucleus</keyword>
<dbReference type="InterPro" id="IPR012734">
    <property type="entry name" value="DhaK_ATP"/>
</dbReference>
<dbReference type="OrthoDB" id="1724672at2759"/>
<reference evidence="18" key="1">
    <citation type="journal article" date="2013" name="New Phytol.">
        <title>Comparative genomic and transcriptomic analyses reveal the hemibiotrophic stage shift of Colletotrichum fungi.</title>
        <authorList>
            <person name="Gan P."/>
            <person name="Ikeda K."/>
            <person name="Irieda H."/>
            <person name="Narusaka M."/>
            <person name="O'Connell R.J."/>
            <person name="Narusaka Y."/>
            <person name="Takano Y."/>
            <person name="Kubo Y."/>
            <person name="Shirasu K."/>
        </authorList>
    </citation>
    <scope>NUCLEOTIDE SEQUENCE [LARGE SCALE GENOMIC DNA]</scope>
    <source>
        <strain evidence="18">104-T / ATCC 96160 / CBS 514.97 / LARS 414 / MAFF 240422</strain>
    </source>
</reference>
<dbReference type="GO" id="GO:0003677">
    <property type="term" value="F:DNA binding"/>
    <property type="evidence" value="ECO:0007669"/>
    <property type="project" value="InterPro"/>
</dbReference>
<dbReference type="AlphaFoldDB" id="A0A484G121"/>
<evidence type="ECO:0000256" key="5">
    <source>
        <dbReference type="ARBA" id="ARBA00022741"/>
    </source>
</evidence>
<feature type="region of interest" description="Disordered" evidence="14">
    <location>
        <begin position="373"/>
        <end position="398"/>
    </location>
</feature>
<feature type="compositionally biased region" description="Basic and acidic residues" evidence="14">
    <location>
        <begin position="668"/>
        <end position="690"/>
    </location>
</feature>
<feature type="domain" description="DhaL" evidence="15">
    <location>
        <begin position="407"/>
        <end position="611"/>
    </location>
</feature>
<proteinExistence type="inferred from homology"/>
<feature type="domain" description="DhaK" evidence="16">
    <location>
        <begin position="29"/>
        <end position="371"/>
    </location>
</feature>
<feature type="binding site" evidence="13">
    <location>
        <begin position="74"/>
        <end position="77"/>
    </location>
    <ligand>
        <name>substrate</name>
    </ligand>
</feature>
<reference evidence="18" key="2">
    <citation type="journal article" date="2019" name="Mol. Plant Microbe Interact.">
        <title>Genome sequence resources for four phytopathogenic fungi from the Colletotrichum orbiculare species complex.</title>
        <authorList>
            <person name="Gan P."/>
            <person name="Tsushima A."/>
            <person name="Narusaka M."/>
            <person name="Narusaka Y."/>
            <person name="Takano Y."/>
            <person name="Kubo Y."/>
            <person name="Shirasu K."/>
        </authorList>
    </citation>
    <scope>GENOME REANNOTATION</scope>
    <source>
        <strain evidence="18">104-T / ATCC 96160 / CBS 514.97 / LARS 414 / MAFF 240422</strain>
    </source>
</reference>
<dbReference type="Proteomes" id="UP000014480">
    <property type="component" value="Unassembled WGS sequence"/>
</dbReference>
<feature type="region of interest" description="Disordered" evidence="14">
    <location>
        <begin position="711"/>
        <end position="787"/>
    </location>
</feature>
<feature type="compositionally biased region" description="Basic and acidic residues" evidence="14">
    <location>
        <begin position="389"/>
        <end position="398"/>
    </location>
</feature>